<name>A0A0N8NTB6_9CLOT</name>
<accession>A0A0N8NTB6</accession>
<dbReference type="InterPro" id="IPR050570">
    <property type="entry name" value="Cell_wall_metabolism_enzyme"/>
</dbReference>
<dbReference type="InterPro" id="IPR016047">
    <property type="entry name" value="M23ase_b-sheet_dom"/>
</dbReference>
<dbReference type="EC" id="3.4.24.-" evidence="2"/>
<dbReference type="CDD" id="cd12797">
    <property type="entry name" value="M23_peptidase"/>
    <property type="match status" value="1"/>
</dbReference>
<dbReference type="InterPro" id="IPR011055">
    <property type="entry name" value="Dup_hybrid_motif"/>
</dbReference>
<dbReference type="PANTHER" id="PTHR21666:SF270">
    <property type="entry name" value="MUREIN HYDROLASE ACTIVATOR ENVC"/>
    <property type="match status" value="1"/>
</dbReference>
<dbReference type="STRING" id="36849.OXPF_25460"/>
<organism evidence="2 3">
    <name type="scientific">Oxobacter pfennigii</name>
    <dbReference type="NCBI Taxonomy" id="36849"/>
    <lineage>
        <taxon>Bacteria</taxon>
        <taxon>Bacillati</taxon>
        <taxon>Bacillota</taxon>
        <taxon>Clostridia</taxon>
        <taxon>Eubacteriales</taxon>
        <taxon>Clostridiaceae</taxon>
        <taxon>Oxobacter</taxon>
    </lineage>
</organism>
<keyword evidence="2" id="KW-0378">Hydrolase</keyword>
<evidence type="ECO:0000259" key="1">
    <source>
        <dbReference type="Pfam" id="PF01551"/>
    </source>
</evidence>
<comment type="caution">
    <text evidence="2">The sequence shown here is derived from an EMBL/GenBank/DDBJ whole genome shotgun (WGS) entry which is preliminary data.</text>
</comment>
<dbReference type="Proteomes" id="UP000050326">
    <property type="component" value="Unassembled WGS sequence"/>
</dbReference>
<reference evidence="2 3" key="1">
    <citation type="submission" date="2015-09" db="EMBL/GenBank/DDBJ databases">
        <title>Genome sequence of Oxobacter pfennigii DSM 3222.</title>
        <authorList>
            <person name="Poehlein A."/>
            <person name="Bengelsdorf F.R."/>
            <person name="Schiel-Bengelsdorf B."/>
            <person name="Duerre P."/>
            <person name="Daniel R."/>
        </authorList>
    </citation>
    <scope>NUCLEOTIDE SEQUENCE [LARGE SCALE GENOMIC DNA]</scope>
    <source>
        <strain evidence="2 3">DSM 3222</strain>
    </source>
</reference>
<gene>
    <name evidence="2" type="primary">mepM_3</name>
    <name evidence="2" type="ORF">OXPF_25460</name>
</gene>
<dbReference type="Pfam" id="PF01551">
    <property type="entry name" value="Peptidase_M23"/>
    <property type="match status" value="1"/>
</dbReference>
<protein>
    <submittedName>
        <fullName evidence="2">Murein DD-endopeptidase MepM</fullName>
        <ecNumber evidence="2">3.4.24.-</ecNumber>
    </submittedName>
</protein>
<keyword evidence="3" id="KW-1185">Reference proteome</keyword>
<dbReference type="PANTHER" id="PTHR21666">
    <property type="entry name" value="PEPTIDASE-RELATED"/>
    <property type="match status" value="1"/>
</dbReference>
<evidence type="ECO:0000313" key="3">
    <source>
        <dbReference type="Proteomes" id="UP000050326"/>
    </source>
</evidence>
<feature type="domain" description="M23ase beta-sheet core" evidence="1">
    <location>
        <begin position="84"/>
        <end position="180"/>
    </location>
</feature>
<dbReference type="SUPFAM" id="SSF51261">
    <property type="entry name" value="Duplicated hybrid motif"/>
    <property type="match status" value="1"/>
</dbReference>
<dbReference type="EMBL" id="LKET01000032">
    <property type="protein sequence ID" value="KPU44376.1"/>
    <property type="molecule type" value="Genomic_DNA"/>
</dbReference>
<proteinExistence type="predicted"/>
<dbReference type="PATRIC" id="fig|36849.3.peg.2688"/>
<dbReference type="GO" id="GO:0004222">
    <property type="term" value="F:metalloendopeptidase activity"/>
    <property type="evidence" value="ECO:0007669"/>
    <property type="project" value="TreeGrafter"/>
</dbReference>
<sequence>MCGIIALEYKYQGKLPDKDNYLCTTKYSLPFHGEWTVVNGGVIQEYSHSWEIPTQRYAYDFIILNKAGKSFDGKESNPGSFYCYGQNILAPADGVVIEVGDGNPDSKITADRKAICSGRDIRGNYIVIQHSKNEYSLLAHLKPNSIIVSVGQHVMRGERIAQCGNSGNSSEPHLHFHLQAGTSFYSSPGLPIEFNNISVNPTPNYELFDDRKVISEIINTYPPYITRGHSVSNL</sequence>
<dbReference type="AlphaFoldDB" id="A0A0N8NTB6"/>
<dbReference type="Gene3D" id="2.70.70.10">
    <property type="entry name" value="Glucose Permease (Domain IIA)"/>
    <property type="match status" value="1"/>
</dbReference>
<evidence type="ECO:0000313" key="2">
    <source>
        <dbReference type="EMBL" id="KPU44376.1"/>
    </source>
</evidence>